<name>A0ABW3PR37_9LACO</name>
<protein>
    <submittedName>
        <fullName evidence="4">CPBP family intramembrane glutamic endopeptidase</fullName>
        <ecNumber evidence="4">3.4.-.-</ecNumber>
    </submittedName>
</protein>
<dbReference type="EMBL" id="JBHTLH010000019">
    <property type="protein sequence ID" value="MFD1125241.1"/>
    <property type="molecule type" value="Genomic_DNA"/>
</dbReference>
<evidence type="ECO:0000313" key="4">
    <source>
        <dbReference type="EMBL" id="MFD1125241.1"/>
    </source>
</evidence>
<feature type="transmembrane region" description="Helical" evidence="2">
    <location>
        <begin position="171"/>
        <end position="189"/>
    </location>
</feature>
<feature type="transmembrane region" description="Helical" evidence="2">
    <location>
        <begin position="222"/>
        <end position="242"/>
    </location>
</feature>
<dbReference type="EC" id="3.4.-.-" evidence="4"/>
<keyword evidence="4" id="KW-0378">Hydrolase</keyword>
<feature type="transmembrane region" description="Helical" evidence="2">
    <location>
        <begin position="145"/>
        <end position="165"/>
    </location>
</feature>
<keyword evidence="2" id="KW-0812">Transmembrane</keyword>
<keyword evidence="5" id="KW-1185">Reference proteome</keyword>
<feature type="transmembrane region" description="Helical" evidence="2">
    <location>
        <begin position="12"/>
        <end position="33"/>
    </location>
</feature>
<sequence>MIVENRWSWGRQITLAIVLFLLFNLMSFLFYNAAFIDQAIADTIFALLALGLTVWALKSTKVFTHRLTLSRPLLIWGLVCLVALGIVFTFADVPQHIIMVFQTHHLLVNTLIALAAAIFEESICRGLFLSAFLTHAQYNGRSYKLTRSAIYSSVLFGIFHLVNLFGGHPGAVFQQIFWAFVIGVFLSALRLTTNSLVWPMLVHFLLDWFPSAATQLDIKESSWSLILIIFGFLLVVSLVYLVQLDRALQSQTTSHGKMVSPAH</sequence>
<organism evidence="4 5">
    <name type="scientific">Lentilactobacillus raoultii</name>
    <dbReference type="NCBI Taxonomy" id="1987503"/>
    <lineage>
        <taxon>Bacteria</taxon>
        <taxon>Bacillati</taxon>
        <taxon>Bacillota</taxon>
        <taxon>Bacilli</taxon>
        <taxon>Lactobacillales</taxon>
        <taxon>Lactobacillaceae</taxon>
        <taxon>Lentilactobacillus</taxon>
    </lineage>
</organism>
<reference evidence="5" key="1">
    <citation type="journal article" date="2019" name="Int. J. Syst. Evol. Microbiol.">
        <title>The Global Catalogue of Microorganisms (GCM) 10K type strain sequencing project: providing services to taxonomists for standard genome sequencing and annotation.</title>
        <authorList>
            <consortium name="The Broad Institute Genomics Platform"/>
            <consortium name="The Broad Institute Genome Sequencing Center for Infectious Disease"/>
            <person name="Wu L."/>
            <person name="Ma J."/>
        </authorList>
    </citation>
    <scope>NUCLEOTIDE SEQUENCE [LARGE SCALE GENOMIC DNA]</scope>
    <source>
        <strain evidence="5">CCUG 71848</strain>
    </source>
</reference>
<comment type="similarity">
    <text evidence="1">Belongs to the UPF0177 family.</text>
</comment>
<feature type="transmembrane region" description="Helical" evidence="2">
    <location>
        <begin position="39"/>
        <end position="57"/>
    </location>
</feature>
<gene>
    <name evidence="4" type="ORF">ACFQ22_07725</name>
</gene>
<dbReference type="RefSeq" id="WP_121978159.1">
    <property type="nucleotide sequence ID" value="NZ_JBHTLH010000019.1"/>
</dbReference>
<dbReference type="GO" id="GO:0016787">
    <property type="term" value="F:hydrolase activity"/>
    <property type="evidence" value="ECO:0007669"/>
    <property type="project" value="UniProtKB-KW"/>
</dbReference>
<keyword evidence="2" id="KW-1133">Transmembrane helix</keyword>
<dbReference type="Proteomes" id="UP001597156">
    <property type="component" value="Unassembled WGS sequence"/>
</dbReference>
<evidence type="ECO:0000256" key="2">
    <source>
        <dbReference type="SAM" id="Phobius"/>
    </source>
</evidence>
<dbReference type="Pfam" id="PF02517">
    <property type="entry name" value="Rce1-like"/>
    <property type="match status" value="1"/>
</dbReference>
<feature type="transmembrane region" description="Helical" evidence="2">
    <location>
        <begin position="111"/>
        <end position="133"/>
    </location>
</feature>
<evidence type="ECO:0000313" key="5">
    <source>
        <dbReference type="Proteomes" id="UP001597156"/>
    </source>
</evidence>
<accession>A0ABW3PR37</accession>
<comment type="caution">
    <text evidence="4">The sequence shown here is derived from an EMBL/GenBank/DDBJ whole genome shotgun (WGS) entry which is preliminary data.</text>
</comment>
<proteinExistence type="inferred from homology"/>
<evidence type="ECO:0000256" key="1">
    <source>
        <dbReference type="ARBA" id="ARBA00009067"/>
    </source>
</evidence>
<evidence type="ECO:0000259" key="3">
    <source>
        <dbReference type="Pfam" id="PF02517"/>
    </source>
</evidence>
<keyword evidence="2" id="KW-0472">Membrane</keyword>
<dbReference type="InterPro" id="IPR003675">
    <property type="entry name" value="Rce1/LyrA-like_dom"/>
</dbReference>
<feature type="domain" description="CAAX prenyl protease 2/Lysostaphin resistance protein A-like" evidence="3">
    <location>
        <begin position="106"/>
        <end position="209"/>
    </location>
</feature>
<feature type="transmembrane region" description="Helical" evidence="2">
    <location>
        <begin position="69"/>
        <end position="91"/>
    </location>
</feature>